<evidence type="ECO:0000313" key="1">
    <source>
        <dbReference type="EMBL" id="MBC8589049.1"/>
    </source>
</evidence>
<dbReference type="RefSeq" id="WP_262430514.1">
    <property type="nucleotide sequence ID" value="NZ_JACRTG010000030.1"/>
</dbReference>
<dbReference type="NCBIfam" id="TIGR01891">
    <property type="entry name" value="amidohydrolases"/>
    <property type="match status" value="1"/>
</dbReference>
<dbReference type="EMBL" id="JACRTG010000030">
    <property type="protein sequence ID" value="MBC8589049.1"/>
    <property type="molecule type" value="Genomic_DNA"/>
</dbReference>
<dbReference type="SUPFAM" id="SSF53187">
    <property type="entry name" value="Zn-dependent exopeptidases"/>
    <property type="match status" value="1"/>
</dbReference>
<dbReference type="AlphaFoldDB" id="A0A926IKG5"/>
<dbReference type="PANTHER" id="PTHR30575">
    <property type="entry name" value="PEPTIDASE M20"/>
    <property type="match status" value="1"/>
</dbReference>
<keyword evidence="2" id="KW-1185">Reference proteome</keyword>
<dbReference type="Gene3D" id="3.30.70.360">
    <property type="match status" value="1"/>
</dbReference>
<proteinExistence type="predicted"/>
<dbReference type="GO" id="GO:0016805">
    <property type="term" value="F:dipeptidase activity"/>
    <property type="evidence" value="ECO:0007669"/>
    <property type="project" value="TreeGrafter"/>
</dbReference>
<dbReference type="GO" id="GO:0005737">
    <property type="term" value="C:cytoplasm"/>
    <property type="evidence" value="ECO:0007669"/>
    <property type="project" value="TreeGrafter"/>
</dbReference>
<organism evidence="1 2">
    <name type="scientific">Paratissierella segnis</name>
    <dbReference type="NCBI Taxonomy" id="2763679"/>
    <lineage>
        <taxon>Bacteria</taxon>
        <taxon>Bacillati</taxon>
        <taxon>Bacillota</taxon>
        <taxon>Tissierellia</taxon>
        <taxon>Tissierellales</taxon>
        <taxon>Tissierellaceae</taxon>
        <taxon>Paratissierella</taxon>
    </lineage>
</organism>
<dbReference type="SUPFAM" id="SSF55031">
    <property type="entry name" value="Bacterial exopeptidase dimerisation domain"/>
    <property type="match status" value="1"/>
</dbReference>
<dbReference type="InterPro" id="IPR017439">
    <property type="entry name" value="Amidohydrolase"/>
</dbReference>
<dbReference type="InterPro" id="IPR036264">
    <property type="entry name" value="Bact_exopeptidase_dim_dom"/>
</dbReference>
<dbReference type="PANTHER" id="PTHR30575:SF0">
    <property type="entry name" value="XAA-ARG DIPEPTIDASE"/>
    <property type="match status" value="1"/>
</dbReference>
<dbReference type="Gene3D" id="3.40.630.10">
    <property type="entry name" value="Zn peptidases"/>
    <property type="match status" value="2"/>
</dbReference>
<gene>
    <name evidence="1" type="ORF">H8707_12580</name>
</gene>
<reference evidence="1" key="1">
    <citation type="submission" date="2020-08" db="EMBL/GenBank/DDBJ databases">
        <title>Genome public.</title>
        <authorList>
            <person name="Liu C."/>
            <person name="Sun Q."/>
        </authorList>
    </citation>
    <scope>NUCLEOTIDE SEQUENCE</scope>
    <source>
        <strain evidence="1">BX21</strain>
    </source>
</reference>
<evidence type="ECO:0000313" key="2">
    <source>
        <dbReference type="Proteomes" id="UP000601171"/>
    </source>
</evidence>
<dbReference type="Pfam" id="PF01546">
    <property type="entry name" value="Peptidase_M20"/>
    <property type="match status" value="1"/>
</dbReference>
<dbReference type="Proteomes" id="UP000601171">
    <property type="component" value="Unassembled WGS sequence"/>
</dbReference>
<dbReference type="InterPro" id="IPR002933">
    <property type="entry name" value="Peptidase_M20"/>
</dbReference>
<dbReference type="GO" id="GO:0046657">
    <property type="term" value="P:folic acid catabolic process"/>
    <property type="evidence" value="ECO:0007669"/>
    <property type="project" value="TreeGrafter"/>
</dbReference>
<protein>
    <submittedName>
        <fullName evidence="1">Amidohydrolase</fullName>
    </submittedName>
</protein>
<dbReference type="PIRSF" id="PIRSF037227">
    <property type="entry name" value="Aminobenzoyl-glu_utiliz_pB"/>
    <property type="match status" value="1"/>
</dbReference>
<dbReference type="InterPro" id="IPR017145">
    <property type="entry name" value="Aminobenzoyl-glu_utiliz_pB"/>
</dbReference>
<accession>A0A926IKG5</accession>
<sequence length="469" mass="51026">MDKTIEFIDSRREELISIASKIWDFAETKNEEYRSSAILENALKENSFVVESTVAGLETAFIGSWGKGKPVIAFLGEYDALPGLSQEPCKTYRQPIVEGGAGHGCAHHALGTASLGAALAVKNYLEKSGKGGTVRYYGCPAEEGGKGKQVMAVSGAFDDVDAAITWHPTDDNNIWSMNFLASKSVVFNFEGTPAAAPGQSVIGRSSLEAIELMNVGANYLRGHIESHSYINYAVVDAGGIAPNAIPAHGSVIYLLRARTKESVNHIFTRLVEVAEGAAKMTGTTMTYVTEFGTSELIPNRALEKILYKHFLDVGPTPFTKDDLDYAKELRNTLPPNAEGMTFSALRMLYGDVAETLIPQIKDKDINDIIYPYVPIEVSKLGSTDVCDVSWFTPVAQVTTACYAKDTPGHCWQVTTQGKTQLCYNGMLTAAKVMALSGIELLTDPCSLQSVREEYEKRIKGKVYPESILE</sequence>
<dbReference type="InterPro" id="IPR052030">
    <property type="entry name" value="Peptidase_M20/M20A_hydrolases"/>
</dbReference>
<name>A0A926IKG5_9FIRM</name>
<comment type="caution">
    <text evidence="1">The sequence shown here is derived from an EMBL/GenBank/DDBJ whole genome shotgun (WGS) entry which is preliminary data.</text>
</comment>
<dbReference type="GO" id="GO:0071713">
    <property type="term" value="F:para-aminobenzoyl-glutamate hydrolase activity"/>
    <property type="evidence" value="ECO:0007669"/>
    <property type="project" value="TreeGrafter"/>
</dbReference>